<sequence>MNVLKDWNASKQPLTASPKPNMLVCAQYNADDFWYRAWIQNVTENGYRVYFVDFGNDEIVSIDRLSECPDILRTIPW</sequence>
<dbReference type="Proteomes" id="UP000681967">
    <property type="component" value="Unassembled WGS sequence"/>
</dbReference>
<reference evidence="3" key="1">
    <citation type="submission" date="2021-02" db="EMBL/GenBank/DDBJ databases">
        <authorList>
            <person name="Nowell W R."/>
        </authorList>
    </citation>
    <scope>NUCLEOTIDE SEQUENCE</scope>
</reference>
<dbReference type="PANTHER" id="PTHR22948:SF29">
    <property type="entry name" value="FI02030P-RELATED"/>
    <property type="match status" value="1"/>
</dbReference>
<comment type="caution">
    <text evidence="3">The sequence shown here is derived from an EMBL/GenBank/DDBJ whole genome shotgun (WGS) entry which is preliminary data.</text>
</comment>
<dbReference type="InterPro" id="IPR050621">
    <property type="entry name" value="Tudor_domain_containing"/>
</dbReference>
<dbReference type="EMBL" id="CAJOBH010282941">
    <property type="protein sequence ID" value="CAF5172447.1"/>
    <property type="molecule type" value="Genomic_DNA"/>
</dbReference>
<gene>
    <name evidence="3" type="ORF">BYL167_LOCUS77576</name>
    <name evidence="2" type="ORF">GIL414_LOCUS21212</name>
</gene>
<accession>A0A8S3GW27</accession>
<dbReference type="AlphaFoldDB" id="A0A8S3GW27"/>
<dbReference type="PROSITE" id="PS50304">
    <property type="entry name" value="TUDOR"/>
    <property type="match status" value="1"/>
</dbReference>
<dbReference type="SMART" id="SM00333">
    <property type="entry name" value="TUDOR"/>
    <property type="match status" value="1"/>
</dbReference>
<evidence type="ECO:0000313" key="4">
    <source>
        <dbReference type="Proteomes" id="UP000681967"/>
    </source>
</evidence>
<evidence type="ECO:0000313" key="3">
    <source>
        <dbReference type="EMBL" id="CAF5172447.1"/>
    </source>
</evidence>
<evidence type="ECO:0000313" key="2">
    <source>
        <dbReference type="EMBL" id="CAF4191079.1"/>
    </source>
</evidence>
<feature type="non-terminal residue" evidence="3">
    <location>
        <position position="1"/>
    </location>
</feature>
<dbReference type="Gene3D" id="2.30.30.140">
    <property type="match status" value="1"/>
</dbReference>
<organism evidence="3 4">
    <name type="scientific">Rotaria magnacalcarata</name>
    <dbReference type="NCBI Taxonomy" id="392030"/>
    <lineage>
        <taxon>Eukaryota</taxon>
        <taxon>Metazoa</taxon>
        <taxon>Spiralia</taxon>
        <taxon>Gnathifera</taxon>
        <taxon>Rotifera</taxon>
        <taxon>Eurotatoria</taxon>
        <taxon>Bdelloidea</taxon>
        <taxon>Philodinida</taxon>
        <taxon>Philodinidae</taxon>
        <taxon>Rotaria</taxon>
    </lineage>
</organism>
<feature type="domain" description="Tudor" evidence="1">
    <location>
        <begin position="17"/>
        <end position="75"/>
    </location>
</feature>
<dbReference type="Pfam" id="PF00567">
    <property type="entry name" value="TUDOR"/>
    <property type="match status" value="1"/>
</dbReference>
<dbReference type="SUPFAM" id="SSF63748">
    <property type="entry name" value="Tudor/PWWP/MBT"/>
    <property type="match status" value="1"/>
</dbReference>
<proteinExistence type="predicted"/>
<name>A0A8S3GW27_9BILA</name>
<dbReference type="EMBL" id="CAJOBJ010017148">
    <property type="protein sequence ID" value="CAF4191079.1"/>
    <property type="molecule type" value="Genomic_DNA"/>
</dbReference>
<protein>
    <recommendedName>
        <fullName evidence="1">Tudor domain-containing protein</fullName>
    </recommendedName>
</protein>
<dbReference type="PANTHER" id="PTHR22948">
    <property type="entry name" value="TUDOR DOMAIN CONTAINING PROTEIN"/>
    <property type="match status" value="1"/>
</dbReference>
<dbReference type="Proteomes" id="UP000681720">
    <property type="component" value="Unassembled WGS sequence"/>
</dbReference>
<evidence type="ECO:0000259" key="1">
    <source>
        <dbReference type="PROSITE" id="PS50304"/>
    </source>
</evidence>
<dbReference type="InterPro" id="IPR002999">
    <property type="entry name" value="Tudor"/>
</dbReference>
<dbReference type="FunFam" id="2.30.30.140:FF:000018">
    <property type="entry name" value="Serine/threonine-protein kinase 31"/>
    <property type="match status" value="1"/>
</dbReference>